<dbReference type="AlphaFoldDB" id="A0A371DMI1"/>
<dbReference type="OrthoDB" id="3256901at2759"/>
<organism evidence="3 4">
    <name type="scientific">Lentinus brumalis</name>
    <dbReference type="NCBI Taxonomy" id="2498619"/>
    <lineage>
        <taxon>Eukaryota</taxon>
        <taxon>Fungi</taxon>
        <taxon>Dikarya</taxon>
        <taxon>Basidiomycota</taxon>
        <taxon>Agaricomycotina</taxon>
        <taxon>Agaricomycetes</taxon>
        <taxon>Polyporales</taxon>
        <taxon>Polyporaceae</taxon>
        <taxon>Lentinus</taxon>
    </lineage>
</organism>
<name>A0A371DMI1_9APHY</name>
<evidence type="ECO:0000313" key="3">
    <source>
        <dbReference type="EMBL" id="RDX53734.1"/>
    </source>
</evidence>
<evidence type="ECO:0000313" key="4">
    <source>
        <dbReference type="Proteomes" id="UP000256964"/>
    </source>
</evidence>
<proteinExistence type="predicted"/>
<accession>A0A371DMI1</accession>
<evidence type="ECO:0000256" key="1">
    <source>
        <dbReference type="SAM" id="Coils"/>
    </source>
</evidence>
<keyword evidence="1" id="KW-0175">Coiled coil</keyword>
<sequence length="478" mass="52624">MNMNATTAKAKLISHEAQSQDAHIALTALRTVNAPVISESDFARLYKGELAEIIDLLAHSVVGRSATNSARGMIQLKRDSSTHTTPLSHQDTDSLYSAAIRADSQLKNARILVENEKKTRTDYSHKVRDLEHEQYKLRESLQDKRLTSLLLAILERKEKIRQERFAEVAKLLESLREKSKTTNKVAIRSEPPSLKATLRPVRTDFTRDVLSALQAHSLRVGRLSAQANLNGQSSPSRVEEAEQRLLQAVTRPKGSDVNDADVSSTYQELLASARNQALHRVRYRSPIPADREIEDIGEVAQRISDKEEELQRLADQSAALTLACAQALQVVSHFTKEATPALRATLQDEADAAQRHVDTLRLSVVNRPRSSPGRPPGESLGGGQTLSATISTLERTVMRAQATEAFIRDVDRLVSSDPAKLDEHASLIASHDTEEAEVSGRITKLLDRKAKKAAVGQTLVQDIERLVAETASIAGGHI</sequence>
<feature type="coiled-coil region" evidence="1">
    <location>
        <begin position="296"/>
        <end position="323"/>
    </location>
</feature>
<dbReference type="EMBL" id="KZ857386">
    <property type="protein sequence ID" value="RDX53734.1"/>
    <property type="molecule type" value="Genomic_DNA"/>
</dbReference>
<dbReference type="Proteomes" id="UP000256964">
    <property type="component" value="Unassembled WGS sequence"/>
</dbReference>
<dbReference type="STRING" id="139420.A0A371DMI1"/>
<reference evidence="3 4" key="1">
    <citation type="journal article" date="2018" name="Biotechnol. Biofuels">
        <title>Integrative visual omics of the white-rot fungus Polyporus brumalis exposes the biotechnological potential of its oxidative enzymes for delignifying raw plant biomass.</title>
        <authorList>
            <person name="Miyauchi S."/>
            <person name="Rancon A."/>
            <person name="Drula E."/>
            <person name="Hage H."/>
            <person name="Chaduli D."/>
            <person name="Favel A."/>
            <person name="Grisel S."/>
            <person name="Henrissat B."/>
            <person name="Herpoel-Gimbert I."/>
            <person name="Ruiz-Duenas F.J."/>
            <person name="Chevret D."/>
            <person name="Hainaut M."/>
            <person name="Lin J."/>
            <person name="Wang M."/>
            <person name="Pangilinan J."/>
            <person name="Lipzen A."/>
            <person name="Lesage-Meessen L."/>
            <person name="Navarro D."/>
            <person name="Riley R."/>
            <person name="Grigoriev I.V."/>
            <person name="Zhou S."/>
            <person name="Raouche S."/>
            <person name="Rosso M.N."/>
        </authorList>
    </citation>
    <scope>NUCLEOTIDE SEQUENCE [LARGE SCALE GENOMIC DNA]</scope>
    <source>
        <strain evidence="3 4">BRFM 1820</strain>
    </source>
</reference>
<feature type="compositionally biased region" description="Low complexity" evidence="2">
    <location>
        <begin position="367"/>
        <end position="378"/>
    </location>
</feature>
<keyword evidence="4" id="KW-1185">Reference proteome</keyword>
<feature type="region of interest" description="Disordered" evidence="2">
    <location>
        <begin position="366"/>
        <end position="385"/>
    </location>
</feature>
<evidence type="ECO:0000256" key="2">
    <source>
        <dbReference type="SAM" id="MobiDB-lite"/>
    </source>
</evidence>
<protein>
    <submittedName>
        <fullName evidence="3">Uncharacterized protein</fullName>
    </submittedName>
</protein>
<gene>
    <name evidence="3" type="ORF">OH76DRAFT_1374875</name>
</gene>